<feature type="domain" description="ATPase AAA-3" evidence="4">
    <location>
        <begin position="40"/>
        <end position="170"/>
    </location>
</feature>
<keyword evidence="1" id="KW-0547">Nucleotide-binding</keyword>
<accession>I7K524</accession>
<reference evidence="6 7" key="1">
    <citation type="journal article" date="2011" name="J. Bacteriol.">
        <title>Draft genome sequence of Caloramator australicus strain RC3T, a thermoanaerobe from the Great Artesian Basin of Australia.</title>
        <authorList>
            <person name="Ogg C.D."/>
            <person name="Patel B.K.C."/>
        </authorList>
    </citation>
    <scope>NUCLEOTIDE SEQUENCE [LARGE SCALE GENOMIC DNA]</scope>
    <source>
        <strain evidence="6 7">RC3</strain>
    </source>
</reference>
<dbReference type="InterPro" id="IPR011703">
    <property type="entry name" value="ATPase_AAA-3"/>
</dbReference>
<evidence type="ECO:0000256" key="2">
    <source>
        <dbReference type="ARBA" id="ARBA00022840"/>
    </source>
</evidence>
<dbReference type="GO" id="GO:0005524">
    <property type="term" value="F:ATP binding"/>
    <property type="evidence" value="ECO:0007669"/>
    <property type="project" value="UniProtKB-KW"/>
</dbReference>
<evidence type="ECO:0000259" key="5">
    <source>
        <dbReference type="Pfam" id="PF17863"/>
    </source>
</evidence>
<dbReference type="GO" id="GO:0016887">
    <property type="term" value="F:ATP hydrolysis activity"/>
    <property type="evidence" value="ECO:0007669"/>
    <property type="project" value="InterPro"/>
</dbReference>
<dbReference type="PIRSF" id="PIRSF002849">
    <property type="entry name" value="AAA_ATPase_chaperone_MoxR_prd"/>
    <property type="match status" value="1"/>
</dbReference>
<dbReference type="Pfam" id="PF07726">
    <property type="entry name" value="AAA_3"/>
    <property type="match status" value="1"/>
</dbReference>
<evidence type="ECO:0000256" key="1">
    <source>
        <dbReference type="ARBA" id="ARBA00022741"/>
    </source>
</evidence>
<dbReference type="InterPro" id="IPR027417">
    <property type="entry name" value="P-loop_NTPase"/>
</dbReference>
<dbReference type="InterPro" id="IPR041628">
    <property type="entry name" value="ChlI/MoxR_AAA_lid"/>
</dbReference>
<keyword evidence="2" id="KW-0067">ATP-binding</keyword>
<gene>
    <name evidence="6" type="ORF">CAAU_0580</name>
</gene>
<dbReference type="OrthoDB" id="9808397at2"/>
<dbReference type="Pfam" id="PF17863">
    <property type="entry name" value="AAA_lid_2"/>
    <property type="match status" value="1"/>
</dbReference>
<dbReference type="AlphaFoldDB" id="I7K524"/>
<dbReference type="InterPro" id="IPR050764">
    <property type="entry name" value="CbbQ/NirQ/NorQ/GpvN"/>
</dbReference>
<evidence type="ECO:0000313" key="7">
    <source>
        <dbReference type="Proteomes" id="UP000007652"/>
    </source>
</evidence>
<dbReference type="Gene3D" id="1.10.8.80">
    <property type="entry name" value="Magnesium chelatase subunit I, C-Terminal domain"/>
    <property type="match status" value="1"/>
</dbReference>
<dbReference type="FunFam" id="3.40.50.300:FF:000640">
    <property type="entry name" value="MoxR family ATPase"/>
    <property type="match status" value="1"/>
</dbReference>
<dbReference type="Gene3D" id="3.40.50.300">
    <property type="entry name" value="P-loop containing nucleotide triphosphate hydrolases"/>
    <property type="match status" value="1"/>
</dbReference>
<name>I7K524_9CLOT</name>
<evidence type="ECO:0000259" key="4">
    <source>
        <dbReference type="Pfam" id="PF07726"/>
    </source>
</evidence>
<dbReference type="PANTHER" id="PTHR42759">
    <property type="entry name" value="MOXR FAMILY PROTEIN"/>
    <property type="match status" value="1"/>
</dbReference>
<evidence type="ECO:0000313" key="6">
    <source>
        <dbReference type="EMBL" id="CCJ32664.1"/>
    </source>
</evidence>
<protein>
    <submittedName>
        <fullName evidence="6">FIG022979: MoxR-like ATPases</fullName>
    </submittedName>
</protein>
<dbReference type="SUPFAM" id="SSF52540">
    <property type="entry name" value="P-loop containing nucleoside triphosphate hydrolases"/>
    <property type="match status" value="1"/>
</dbReference>
<dbReference type="EMBL" id="CAKP01000024">
    <property type="protein sequence ID" value="CCJ32664.1"/>
    <property type="molecule type" value="Genomic_DNA"/>
</dbReference>
<dbReference type="STRING" id="857293.CAAU_0580"/>
<evidence type="ECO:0000256" key="3">
    <source>
        <dbReference type="ARBA" id="ARBA00061607"/>
    </source>
</evidence>
<dbReference type="RefSeq" id="WP_008907943.1">
    <property type="nucleotide sequence ID" value="NZ_CAKP01000024.1"/>
</dbReference>
<organism evidence="6 7">
    <name type="scientific">Caloramator australicus RC3</name>
    <dbReference type="NCBI Taxonomy" id="857293"/>
    <lineage>
        <taxon>Bacteria</taxon>
        <taxon>Bacillati</taxon>
        <taxon>Bacillota</taxon>
        <taxon>Clostridia</taxon>
        <taxon>Eubacteriales</taxon>
        <taxon>Clostridiaceae</taxon>
        <taxon>Caloramator</taxon>
    </lineage>
</organism>
<feature type="domain" description="ChlI/MoxR AAA lid" evidence="5">
    <location>
        <begin position="233"/>
        <end position="289"/>
    </location>
</feature>
<sequence length="312" mass="35439">MELNKFIEFKKKLIKNISNIIVGKDKEIELIITSFISSGHILLEDIPGVGKTTLVKAFAKSLGLEFKRVQFTPDLLPSDLTGINFYNPKTSEFQFKKGPLFANIVLADEINRATPRTQSALLEAMEEKQITVDGQTIKLPIPFMVLATQNPIESYGTFPLPEAQIDRFLMKISLGYPEREEEFKIIDKFVKGDFEKDIDAVVDFDEIKYVKENYTKVKANQDVLNYILDIIKATRNDSRIELGVSPRGTLALFKSCQAFAALNGRDFIIPEDVKYLAPYILSHRILTKQSSKESFYIINSILENTPVPLENF</sequence>
<proteinExistence type="inferred from homology"/>
<dbReference type="eggNOG" id="COG0714">
    <property type="taxonomic scope" value="Bacteria"/>
</dbReference>
<dbReference type="Proteomes" id="UP000007652">
    <property type="component" value="Unassembled WGS sequence"/>
</dbReference>
<keyword evidence="7" id="KW-1185">Reference proteome</keyword>
<dbReference type="PANTHER" id="PTHR42759:SF5">
    <property type="entry name" value="METHANOL DEHYDROGENASE REGULATOR"/>
    <property type="match status" value="1"/>
</dbReference>
<comment type="similarity">
    <text evidence="3">Belongs to the MoxR family.</text>
</comment>
<comment type="caution">
    <text evidence="6">The sequence shown here is derived from an EMBL/GenBank/DDBJ whole genome shotgun (WGS) entry which is preliminary data.</text>
</comment>